<evidence type="ECO:0000256" key="1">
    <source>
        <dbReference type="SAM" id="MobiDB-lite"/>
    </source>
</evidence>
<feature type="compositionally biased region" description="Acidic residues" evidence="1">
    <location>
        <begin position="153"/>
        <end position="171"/>
    </location>
</feature>
<feature type="region of interest" description="Disordered" evidence="1">
    <location>
        <begin position="153"/>
        <end position="176"/>
    </location>
</feature>
<evidence type="ECO:0000313" key="3">
    <source>
        <dbReference type="Proteomes" id="UP000438429"/>
    </source>
</evidence>
<dbReference type="EMBL" id="VEVO01000006">
    <property type="protein sequence ID" value="KAF0041467.1"/>
    <property type="molecule type" value="Genomic_DNA"/>
</dbReference>
<accession>A0A6A4T5E2</accession>
<dbReference type="Proteomes" id="UP000438429">
    <property type="component" value="Unassembled WGS sequence"/>
</dbReference>
<comment type="caution">
    <text evidence="2">The sequence shown here is derived from an EMBL/GenBank/DDBJ whole genome shotgun (WGS) entry which is preliminary data.</text>
</comment>
<protein>
    <submittedName>
        <fullName evidence="2">Uncharacterized protein</fullName>
    </submittedName>
</protein>
<sequence>MVLEDVDSDNEGHCNAAVPSTKLDPPSPATTTTPQQQEATRRTQTSWQPPAASTLSQVCGDVGPVAALSDGVEKMSQEDAETQTGRWTPFIESIKREAEDVALATMEERLLYERMEMARMAEEVARQTAEMAIRQMASEGQSIKLSLGSAELLEEPEAGQEESLSEEEQREDTELSNLTEAAPVSCDAFESCLMRIPHTSECLGNINAFFKENGISPPKIPPMPKLPTQFSDVTKYLPSLPPELRQEFSRIRLTQIPRNIAQTVSELLPKGAEGAEGAEGSADPALSSLAQSFSDIPQKLSQFPARTQQYFHNVRNRLNSLMPQDA</sequence>
<proteinExistence type="predicted"/>
<dbReference type="AlphaFoldDB" id="A0A6A4T5E2"/>
<feature type="region of interest" description="Disordered" evidence="1">
    <location>
        <begin position="1"/>
        <end position="52"/>
    </location>
</feature>
<organism evidence="2 3">
    <name type="scientific">Scophthalmus maximus</name>
    <name type="common">Turbot</name>
    <name type="synonym">Psetta maxima</name>
    <dbReference type="NCBI Taxonomy" id="52904"/>
    <lineage>
        <taxon>Eukaryota</taxon>
        <taxon>Metazoa</taxon>
        <taxon>Chordata</taxon>
        <taxon>Craniata</taxon>
        <taxon>Vertebrata</taxon>
        <taxon>Euteleostomi</taxon>
        <taxon>Actinopterygii</taxon>
        <taxon>Neopterygii</taxon>
        <taxon>Teleostei</taxon>
        <taxon>Neoteleostei</taxon>
        <taxon>Acanthomorphata</taxon>
        <taxon>Carangaria</taxon>
        <taxon>Pleuronectiformes</taxon>
        <taxon>Pleuronectoidei</taxon>
        <taxon>Scophthalmidae</taxon>
        <taxon>Scophthalmus</taxon>
    </lineage>
</organism>
<reference evidence="2 3" key="1">
    <citation type="submission" date="2019-06" db="EMBL/GenBank/DDBJ databases">
        <title>Draft genomes of female and male turbot (Scophthalmus maximus).</title>
        <authorList>
            <person name="Xu H."/>
            <person name="Xu X.-W."/>
            <person name="Shao C."/>
            <person name="Chen S."/>
        </authorList>
    </citation>
    <scope>NUCLEOTIDE SEQUENCE [LARGE SCALE GENOMIC DNA]</scope>
    <source>
        <strain evidence="2">Ysfricsl-2016a</strain>
        <tissue evidence="2">Blood</tissue>
    </source>
</reference>
<gene>
    <name evidence="2" type="ORF">F2P81_007365</name>
</gene>
<evidence type="ECO:0000313" key="2">
    <source>
        <dbReference type="EMBL" id="KAF0041467.1"/>
    </source>
</evidence>
<name>A0A6A4T5E2_SCOMX</name>
<feature type="compositionally biased region" description="Low complexity" evidence="1">
    <location>
        <begin position="29"/>
        <end position="46"/>
    </location>
</feature>